<name>A0ABY1VQ50_9ACTO</name>
<feature type="domain" description="NYN" evidence="1">
    <location>
        <begin position="51"/>
        <end position="180"/>
    </location>
</feature>
<keyword evidence="3" id="KW-1185">Reference proteome</keyword>
<organism evidence="2 3">
    <name type="scientific">Actinomyces bovis</name>
    <dbReference type="NCBI Taxonomy" id="1658"/>
    <lineage>
        <taxon>Bacteria</taxon>
        <taxon>Bacillati</taxon>
        <taxon>Actinomycetota</taxon>
        <taxon>Actinomycetes</taxon>
        <taxon>Actinomycetales</taxon>
        <taxon>Actinomycetaceae</taxon>
        <taxon>Actinomyces</taxon>
    </lineage>
</organism>
<comment type="caution">
    <text evidence="2">The sequence shown here is derived from an EMBL/GenBank/DDBJ whole genome shotgun (WGS) entry which is preliminary data.</text>
</comment>
<accession>A0ABY1VQ50</accession>
<evidence type="ECO:0000313" key="2">
    <source>
        <dbReference type="EMBL" id="SPT54239.1"/>
    </source>
</evidence>
<gene>
    <name evidence="2" type="ORF">NCTC11535_01951</name>
</gene>
<evidence type="ECO:0000259" key="1">
    <source>
        <dbReference type="Pfam" id="PF01936"/>
    </source>
</evidence>
<dbReference type="InterPro" id="IPR021139">
    <property type="entry name" value="NYN"/>
</dbReference>
<dbReference type="Proteomes" id="UP000250006">
    <property type="component" value="Unassembled WGS sequence"/>
</dbReference>
<dbReference type="EMBL" id="UAPQ01000010">
    <property type="protein sequence ID" value="SPT54239.1"/>
    <property type="molecule type" value="Genomic_DNA"/>
</dbReference>
<dbReference type="Gene3D" id="3.40.50.1010">
    <property type="entry name" value="5'-nuclease"/>
    <property type="match status" value="1"/>
</dbReference>
<sequence length="295" mass="32081">MWGSLYFVGDMAVERFALLVDAGYFWAAGGMALAGQSLQRHRLRMRNPAKAVSDLVEEARECGDAVSLLRTYWYDAIRGNEVSGGLAELAALPSLKLRLGALNGAGQQKGVDSLIVTDLIELARNRAVSDIVLMSGDEDIRVGVQLAQTYGLRIHLLGIGDLRTNSSRTLQQEADTVVTLSPEWLETHLEVVQTEPGQDPHILSSGRTSAHRVELEAVDGESLGETALRVTECVISSMDERDREQLLSQIDFGGSIPRTIDGLLIGSVSRLQGNSRLTPDQLRAVRSTFKSALRG</sequence>
<proteinExistence type="predicted"/>
<evidence type="ECO:0000313" key="3">
    <source>
        <dbReference type="Proteomes" id="UP000250006"/>
    </source>
</evidence>
<dbReference type="Pfam" id="PF01936">
    <property type="entry name" value="NYN"/>
    <property type="match status" value="1"/>
</dbReference>
<protein>
    <submittedName>
        <fullName evidence="2">NYN domain</fullName>
    </submittedName>
</protein>
<reference evidence="2 3" key="1">
    <citation type="submission" date="2018-06" db="EMBL/GenBank/DDBJ databases">
        <authorList>
            <consortium name="Pathogen Informatics"/>
            <person name="Doyle S."/>
        </authorList>
    </citation>
    <scope>NUCLEOTIDE SEQUENCE [LARGE SCALE GENOMIC DNA]</scope>
    <source>
        <strain evidence="2 3">NCTC11535</strain>
    </source>
</reference>